<dbReference type="EMBL" id="CAKLDI010000001">
    <property type="protein sequence ID" value="CAH0534283.1"/>
    <property type="molecule type" value="Genomic_DNA"/>
</dbReference>
<proteinExistence type="predicted"/>
<name>A0ABM8ZVF4_9VIBR</name>
<keyword evidence="2" id="KW-1185">Reference proteome</keyword>
<accession>A0ABM8ZVF4</accession>
<dbReference type="RefSeq" id="WP_237466734.1">
    <property type="nucleotide sequence ID" value="NZ_CAKLDI010000001.1"/>
</dbReference>
<sequence length="495" mass="56689">MQWLRFNDQSKLSGVVKDVIKDFSKFECVFNKCLVNMVYDQRIWDSAPYSKLHGQELVICGWFIFDGELNNLASFHKGIFNEGLKCVLQKIEYGVFIGILKDEHGGVTIFNDWFGLSSHYYTVNGEFVSVAPSAKQLNDEVDDKFESLLKTNGHLWGGETKYKNVKKMLPGTLMTAQGVVECYVNFSVVKKIEPENIPKYIQENMAIFKKDSKHVALSAGFDSRMIAIHSDCSASYCWGPERSKDIRNAATIARNLSLEHHAFRFKSVEIENLDCELSQWLLDGQVENINHQFGANYRYASNLLPKQFISLDGYLGDVLQRGVYLNYGGMRGELRKLMPNLLDKNEDGVSILKKRYSRISSEEFDEFLCEYILKCNALGLQFDKLQLATIFEFIYGRGFSYISAGGIIRNGIWNVVVPVFASPVIFKACIGMNSAQLMNYKHFKRVWSQVDSKLSCLLSEGVYSPRTARFLIPWLNLFGRILTNYIPYYHNYGRE</sequence>
<organism evidence="1 2">
    <name type="scientific">Vibrio stylophorae</name>
    <dbReference type="NCBI Taxonomy" id="659351"/>
    <lineage>
        <taxon>Bacteria</taxon>
        <taxon>Pseudomonadati</taxon>
        <taxon>Pseudomonadota</taxon>
        <taxon>Gammaproteobacteria</taxon>
        <taxon>Vibrionales</taxon>
        <taxon>Vibrionaceae</taxon>
        <taxon>Vibrio</taxon>
    </lineage>
</organism>
<evidence type="ECO:0000313" key="2">
    <source>
        <dbReference type="Proteomes" id="UP000838672"/>
    </source>
</evidence>
<comment type="caution">
    <text evidence="1">The sequence shown here is derived from an EMBL/GenBank/DDBJ whole genome shotgun (WGS) entry which is preliminary data.</text>
</comment>
<dbReference type="InterPro" id="IPR014729">
    <property type="entry name" value="Rossmann-like_a/b/a_fold"/>
</dbReference>
<gene>
    <name evidence="1" type="ORF">VST7929_02199</name>
</gene>
<evidence type="ECO:0008006" key="3">
    <source>
        <dbReference type="Google" id="ProtNLM"/>
    </source>
</evidence>
<evidence type="ECO:0000313" key="1">
    <source>
        <dbReference type="EMBL" id="CAH0534283.1"/>
    </source>
</evidence>
<dbReference type="Proteomes" id="UP000838672">
    <property type="component" value="Unassembled WGS sequence"/>
</dbReference>
<reference evidence="1" key="1">
    <citation type="submission" date="2021-11" db="EMBL/GenBank/DDBJ databases">
        <authorList>
            <person name="Rodrigo-Torres L."/>
            <person name="Arahal R. D."/>
            <person name="Lucena T."/>
        </authorList>
    </citation>
    <scope>NUCLEOTIDE SEQUENCE</scope>
    <source>
        <strain evidence="1">CECT 7929</strain>
    </source>
</reference>
<protein>
    <recommendedName>
        <fullName evidence="3">Asparagine synthase</fullName>
    </recommendedName>
</protein>
<dbReference type="Gene3D" id="3.40.50.620">
    <property type="entry name" value="HUPs"/>
    <property type="match status" value="1"/>
</dbReference>